<dbReference type="GO" id="GO:0005886">
    <property type="term" value="C:plasma membrane"/>
    <property type="evidence" value="ECO:0007669"/>
    <property type="project" value="UniProtKB-SubCell"/>
</dbReference>
<evidence type="ECO:0000256" key="6">
    <source>
        <dbReference type="SAM" id="Phobius"/>
    </source>
</evidence>
<keyword evidence="5 6" id="KW-0472">Membrane</keyword>
<comment type="subcellular location">
    <subcellularLocation>
        <location evidence="1">Cell membrane</location>
        <topology evidence="1">Multi-pass membrane protein</topology>
    </subcellularLocation>
</comment>
<evidence type="ECO:0000256" key="5">
    <source>
        <dbReference type="ARBA" id="ARBA00023136"/>
    </source>
</evidence>
<dbReference type="Proteomes" id="UP000319941">
    <property type="component" value="Unassembled WGS sequence"/>
</dbReference>
<dbReference type="AlphaFoldDB" id="A0A558HPZ7"/>
<keyword evidence="3 6" id="KW-0812">Transmembrane</keyword>
<dbReference type="Pfam" id="PF00892">
    <property type="entry name" value="EamA"/>
    <property type="match status" value="2"/>
</dbReference>
<protein>
    <submittedName>
        <fullName evidence="8">DMT family transporter</fullName>
    </submittedName>
</protein>
<feature type="transmembrane region" description="Helical" evidence="6">
    <location>
        <begin position="277"/>
        <end position="297"/>
    </location>
</feature>
<dbReference type="OrthoDB" id="8370318at2"/>
<dbReference type="EMBL" id="VNFH01000004">
    <property type="protein sequence ID" value="TVU71151.1"/>
    <property type="molecule type" value="Genomic_DNA"/>
</dbReference>
<evidence type="ECO:0000313" key="8">
    <source>
        <dbReference type="EMBL" id="TVU71151.1"/>
    </source>
</evidence>
<evidence type="ECO:0000256" key="3">
    <source>
        <dbReference type="ARBA" id="ARBA00022692"/>
    </source>
</evidence>
<dbReference type="PANTHER" id="PTHR42920:SF5">
    <property type="entry name" value="EAMA DOMAIN-CONTAINING PROTEIN"/>
    <property type="match status" value="1"/>
</dbReference>
<dbReference type="PANTHER" id="PTHR42920">
    <property type="entry name" value="OS03G0707200 PROTEIN-RELATED"/>
    <property type="match status" value="1"/>
</dbReference>
<sequence length="309" mass="33505">MSTASELTSSRPPLKADLLLLLVTIIAAAGWIFSKEAMAGMPPLLFIGSRFLLAGLILAIFDARSLRQLSSTHKLRAGGVGILFGGAMACWSLGVALSDQLGVIAFINSFGILLVPVVARLLFKDRPPRSTWLALPTALLGFALLGMGQPGATDGFTIEPAQWLIFCAASIFALVFNFNSRLVRNIPALPLTAIQLMTTGLTCLLLSAASESWPTGISLDILSWFLASTLIASTLRFFLQIHAQSLTTPSHASVILMLEAVWAALMSAAWFGERMTLIQITGCSLIFTALLINRWHWISRLWRQRRIAP</sequence>
<dbReference type="InterPro" id="IPR000620">
    <property type="entry name" value="EamA_dom"/>
</dbReference>
<evidence type="ECO:0000256" key="1">
    <source>
        <dbReference type="ARBA" id="ARBA00004651"/>
    </source>
</evidence>
<evidence type="ECO:0000313" key="9">
    <source>
        <dbReference type="Proteomes" id="UP000319941"/>
    </source>
</evidence>
<dbReference type="RefSeq" id="WP_024952607.1">
    <property type="nucleotide sequence ID" value="NZ_CAWOWR010000097.1"/>
</dbReference>
<feature type="transmembrane region" description="Helical" evidence="6">
    <location>
        <begin position="130"/>
        <end position="148"/>
    </location>
</feature>
<accession>A0A558HPZ7</accession>
<feature type="transmembrane region" description="Helical" evidence="6">
    <location>
        <begin position="103"/>
        <end position="123"/>
    </location>
</feature>
<evidence type="ECO:0000259" key="7">
    <source>
        <dbReference type="Pfam" id="PF00892"/>
    </source>
</evidence>
<keyword evidence="9" id="KW-1185">Reference proteome</keyword>
<keyword evidence="4 6" id="KW-1133">Transmembrane helix</keyword>
<proteinExistence type="predicted"/>
<dbReference type="InterPro" id="IPR051258">
    <property type="entry name" value="Diverse_Substrate_Transporter"/>
</dbReference>
<comment type="caution">
    <text evidence="8">The sequence shown here is derived from an EMBL/GenBank/DDBJ whole genome shotgun (WGS) entry which is preliminary data.</text>
</comment>
<feature type="transmembrane region" description="Helical" evidence="6">
    <location>
        <begin position="188"/>
        <end position="209"/>
    </location>
</feature>
<feature type="transmembrane region" description="Helical" evidence="6">
    <location>
        <begin position="221"/>
        <end position="239"/>
    </location>
</feature>
<keyword evidence="2" id="KW-1003">Cell membrane</keyword>
<evidence type="ECO:0000256" key="2">
    <source>
        <dbReference type="ARBA" id="ARBA00022475"/>
    </source>
</evidence>
<gene>
    <name evidence="8" type="ORF">FQP86_06305</name>
</gene>
<feature type="transmembrane region" description="Helical" evidence="6">
    <location>
        <begin position="160"/>
        <end position="176"/>
    </location>
</feature>
<feature type="domain" description="EamA" evidence="7">
    <location>
        <begin position="163"/>
        <end position="292"/>
    </location>
</feature>
<feature type="transmembrane region" description="Helical" evidence="6">
    <location>
        <begin position="44"/>
        <end position="63"/>
    </location>
</feature>
<name>A0A558HPZ7_9GAMM</name>
<dbReference type="InterPro" id="IPR037185">
    <property type="entry name" value="EmrE-like"/>
</dbReference>
<feature type="domain" description="EamA" evidence="7">
    <location>
        <begin position="15"/>
        <end position="145"/>
    </location>
</feature>
<organism evidence="8 9">
    <name type="scientific">Cobetia crustatorum</name>
    <dbReference type="NCBI Taxonomy" id="553385"/>
    <lineage>
        <taxon>Bacteria</taxon>
        <taxon>Pseudomonadati</taxon>
        <taxon>Pseudomonadota</taxon>
        <taxon>Gammaproteobacteria</taxon>
        <taxon>Oceanospirillales</taxon>
        <taxon>Halomonadaceae</taxon>
        <taxon>Cobetia</taxon>
    </lineage>
</organism>
<reference evidence="8 9" key="1">
    <citation type="submission" date="2019-07" db="EMBL/GenBank/DDBJ databases">
        <title>Diversity of Bacteria from Kongsfjorden, Arctic.</title>
        <authorList>
            <person name="Yu Y."/>
        </authorList>
    </citation>
    <scope>NUCLEOTIDE SEQUENCE [LARGE SCALE GENOMIC DNA]</scope>
    <source>
        <strain evidence="8 9">SM1923</strain>
    </source>
</reference>
<feature type="transmembrane region" description="Helical" evidence="6">
    <location>
        <begin position="75"/>
        <end position="97"/>
    </location>
</feature>
<evidence type="ECO:0000256" key="4">
    <source>
        <dbReference type="ARBA" id="ARBA00022989"/>
    </source>
</evidence>
<dbReference type="SUPFAM" id="SSF103481">
    <property type="entry name" value="Multidrug resistance efflux transporter EmrE"/>
    <property type="match status" value="2"/>
</dbReference>
<feature type="transmembrane region" description="Helical" evidence="6">
    <location>
        <begin position="251"/>
        <end position="271"/>
    </location>
</feature>